<dbReference type="Gene3D" id="1.25.40.10">
    <property type="entry name" value="Tetratricopeptide repeat domain"/>
    <property type="match status" value="1"/>
</dbReference>
<dbReference type="InterPro" id="IPR000160">
    <property type="entry name" value="GGDEF_dom"/>
</dbReference>
<evidence type="ECO:0000313" key="3">
    <source>
        <dbReference type="EMBL" id="GDY31065.1"/>
    </source>
</evidence>
<reference evidence="4" key="1">
    <citation type="submission" date="2019-04" db="EMBL/GenBank/DDBJ databases">
        <title>Draft genome sequence of Pseudonocardiaceae bacterium SL3-2-4.</title>
        <authorList>
            <person name="Ningsih F."/>
            <person name="Yokota A."/>
            <person name="Sakai Y."/>
            <person name="Nanatani K."/>
            <person name="Yabe S."/>
            <person name="Oetari A."/>
            <person name="Sjamsuridzal W."/>
        </authorList>
    </citation>
    <scope>NUCLEOTIDE SEQUENCE [LARGE SCALE GENOMIC DNA]</scope>
    <source>
        <strain evidence="4">SL3-2-4</strain>
    </source>
</reference>
<dbReference type="EMBL" id="BJFL01000011">
    <property type="protein sequence ID" value="GDY31065.1"/>
    <property type="molecule type" value="Genomic_DNA"/>
</dbReference>
<name>A0A4D4J323_9PSEU</name>
<dbReference type="SMART" id="SM00267">
    <property type="entry name" value="GGDEF"/>
    <property type="match status" value="1"/>
</dbReference>
<dbReference type="PANTHER" id="PTHR45138:SF9">
    <property type="entry name" value="DIGUANYLATE CYCLASE DGCM-RELATED"/>
    <property type="match status" value="1"/>
</dbReference>
<evidence type="ECO:0000313" key="4">
    <source>
        <dbReference type="Proteomes" id="UP000298860"/>
    </source>
</evidence>
<dbReference type="Pfam" id="PF00990">
    <property type="entry name" value="GGDEF"/>
    <property type="match status" value="1"/>
</dbReference>
<dbReference type="PROSITE" id="PS50887">
    <property type="entry name" value="GGDEF"/>
    <property type="match status" value="1"/>
</dbReference>
<dbReference type="Gene3D" id="3.30.70.270">
    <property type="match status" value="1"/>
</dbReference>
<protein>
    <submittedName>
        <fullName evidence="3">Diguanylate cyclase</fullName>
    </submittedName>
</protein>
<dbReference type="GO" id="GO:0005886">
    <property type="term" value="C:plasma membrane"/>
    <property type="evidence" value="ECO:0007669"/>
    <property type="project" value="TreeGrafter"/>
</dbReference>
<dbReference type="InterPro" id="IPR050469">
    <property type="entry name" value="Diguanylate_Cyclase"/>
</dbReference>
<dbReference type="GO" id="GO:1902201">
    <property type="term" value="P:negative regulation of bacterial-type flagellum-dependent cell motility"/>
    <property type="evidence" value="ECO:0007669"/>
    <property type="project" value="TreeGrafter"/>
</dbReference>
<keyword evidence="4" id="KW-1185">Reference proteome</keyword>
<dbReference type="CDD" id="cd01949">
    <property type="entry name" value="GGDEF"/>
    <property type="match status" value="1"/>
</dbReference>
<sequence length="550" mass="59305">MRVPGPVGEPARGEPSDLTEASDDWLLSRSRELVRAAQFGPLEQQVDAAAEMLDLLAEARRRGPNPTFLTLLSSTVSTFVASAGTGHRADGLLEELLRHARQRGLWLHEAAGRAYLARQALFAGREDDALTHAATAMAILDAGGEPYPGFTPDAWLRTLISTLNAIGLVLAQLGLFEQADEFVARAARLDRDVGQPGGAVILLINRVRVLLGWALHLERAGRHAEGAEKFAAAAATTGAIEAPWSQFEHPGRDRPPAEVDPMVGAAHALADPHPGHRDRLYRLLDGALYAREQIVVAIALARCWMSENRPDEAARVLRRVSRRLVGNASEPALALSLAHELATVSQAGQSRRDYADALEAELWALHEARVATVRARVEHARLDRRHRDAARLARQDPLTRLPNRRALAEAIAATGAEPGWTPAAVALVDLDGFKRVNDGGSHARGDEVLRAVAATLREAMRADDLVARYGGDEFVVLLRRTAPAAARAAMRRAVRAVAALPLAREHGITASVGLTRLRAEDSVEAALRRADAAMYLAKRGGGNQVRMAGD</sequence>
<evidence type="ECO:0000256" key="1">
    <source>
        <dbReference type="SAM" id="MobiDB-lite"/>
    </source>
</evidence>
<dbReference type="InterPro" id="IPR011990">
    <property type="entry name" value="TPR-like_helical_dom_sf"/>
</dbReference>
<gene>
    <name evidence="3" type="ORF">GTS_26980</name>
</gene>
<organism evidence="3 4">
    <name type="scientific">Gandjariella thermophila</name>
    <dbReference type="NCBI Taxonomy" id="1931992"/>
    <lineage>
        <taxon>Bacteria</taxon>
        <taxon>Bacillati</taxon>
        <taxon>Actinomycetota</taxon>
        <taxon>Actinomycetes</taxon>
        <taxon>Pseudonocardiales</taxon>
        <taxon>Pseudonocardiaceae</taxon>
        <taxon>Gandjariella</taxon>
    </lineage>
</organism>
<feature type="domain" description="GGDEF" evidence="2">
    <location>
        <begin position="421"/>
        <end position="550"/>
    </location>
</feature>
<dbReference type="GO" id="GO:0043709">
    <property type="term" value="P:cell adhesion involved in single-species biofilm formation"/>
    <property type="evidence" value="ECO:0007669"/>
    <property type="project" value="TreeGrafter"/>
</dbReference>
<dbReference type="AlphaFoldDB" id="A0A4D4J323"/>
<dbReference type="SUPFAM" id="SSF55073">
    <property type="entry name" value="Nucleotide cyclase"/>
    <property type="match status" value="1"/>
</dbReference>
<dbReference type="Proteomes" id="UP000298860">
    <property type="component" value="Unassembled WGS sequence"/>
</dbReference>
<proteinExistence type="predicted"/>
<feature type="region of interest" description="Disordered" evidence="1">
    <location>
        <begin position="1"/>
        <end position="20"/>
    </location>
</feature>
<accession>A0A4D4J323</accession>
<dbReference type="InterPro" id="IPR029787">
    <property type="entry name" value="Nucleotide_cyclase"/>
</dbReference>
<dbReference type="InterPro" id="IPR043128">
    <property type="entry name" value="Rev_trsase/Diguanyl_cyclase"/>
</dbReference>
<dbReference type="PANTHER" id="PTHR45138">
    <property type="entry name" value="REGULATORY COMPONENTS OF SENSORY TRANSDUCTION SYSTEM"/>
    <property type="match status" value="1"/>
</dbReference>
<dbReference type="GO" id="GO:0052621">
    <property type="term" value="F:diguanylate cyclase activity"/>
    <property type="evidence" value="ECO:0007669"/>
    <property type="project" value="TreeGrafter"/>
</dbReference>
<comment type="caution">
    <text evidence="3">The sequence shown here is derived from an EMBL/GenBank/DDBJ whole genome shotgun (WGS) entry which is preliminary data.</text>
</comment>
<evidence type="ECO:0000259" key="2">
    <source>
        <dbReference type="PROSITE" id="PS50887"/>
    </source>
</evidence>
<dbReference type="NCBIfam" id="TIGR00254">
    <property type="entry name" value="GGDEF"/>
    <property type="match status" value="1"/>
</dbReference>